<keyword evidence="2" id="KW-1185">Reference proteome</keyword>
<dbReference type="Proteomes" id="UP001148662">
    <property type="component" value="Unassembled WGS sequence"/>
</dbReference>
<organism evidence="1 2">
    <name type="scientific">Phlebia brevispora</name>
    <dbReference type="NCBI Taxonomy" id="194682"/>
    <lineage>
        <taxon>Eukaryota</taxon>
        <taxon>Fungi</taxon>
        <taxon>Dikarya</taxon>
        <taxon>Basidiomycota</taxon>
        <taxon>Agaricomycotina</taxon>
        <taxon>Agaricomycetes</taxon>
        <taxon>Polyporales</taxon>
        <taxon>Meruliaceae</taxon>
        <taxon>Phlebia</taxon>
    </lineage>
</organism>
<gene>
    <name evidence="1" type="ORF">NM688_g7904</name>
</gene>
<reference evidence="1" key="1">
    <citation type="submission" date="2022-07" db="EMBL/GenBank/DDBJ databases">
        <title>Genome Sequence of Phlebia brevispora.</title>
        <authorList>
            <person name="Buettner E."/>
        </authorList>
    </citation>
    <scope>NUCLEOTIDE SEQUENCE</scope>
    <source>
        <strain evidence="1">MPL23</strain>
    </source>
</reference>
<dbReference type="EMBL" id="JANHOG010001971">
    <property type="protein sequence ID" value="KAJ3529077.1"/>
    <property type="molecule type" value="Genomic_DNA"/>
</dbReference>
<comment type="caution">
    <text evidence="1">The sequence shown here is derived from an EMBL/GenBank/DDBJ whole genome shotgun (WGS) entry which is preliminary data.</text>
</comment>
<protein>
    <submittedName>
        <fullName evidence="1">Uncharacterized protein</fullName>
    </submittedName>
</protein>
<name>A0ACC1RZR3_9APHY</name>
<proteinExistence type="predicted"/>
<evidence type="ECO:0000313" key="1">
    <source>
        <dbReference type="EMBL" id="KAJ3529077.1"/>
    </source>
</evidence>
<accession>A0ACC1RZR3</accession>
<sequence>MSPTADSQPKPAVLIAGSGPSGLILALTLVKNDIPVRIIEKDSEFHEGQRGSGVQPRTLEVFNYLGCLDDMLKKAKPAEPRAVYKLPEGVEIAKIVEMAPYIPPTPSVPYRNPVIHGQASSEAVLRTHLAKYNIFVELETELVDFQQNPDSVTAHVVKRSGGKEVRETLTVDWLVGADGAHSFVRNKLGLTFLGETRPAESIIIADVEVKGLSTDYWHSWGDQSTKSVWLRPTETPGVFHLMAGGKQADLATMQQGREQIIKYILDVTNRHDLEFREVKFVKEWRPNIRIVNKFSEGRVFVIGDAGHVHSPTGGQGMNTGVQDAVSQRATDAQ</sequence>
<evidence type="ECO:0000313" key="2">
    <source>
        <dbReference type="Proteomes" id="UP001148662"/>
    </source>
</evidence>